<dbReference type="Proteomes" id="UP000078542">
    <property type="component" value="Unassembled WGS sequence"/>
</dbReference>
<accession>A0A151II20</accession>
<organism evidence="1 2">
    <name type="scientific">Cyphomyrmex costatus</name>
    <dbReference type="NCBI Taxonomy" id="456900"/>
    <lineage>
        <taxon>Eukaryota</taxon>
        <taxon>Metazoa</taxon>
        <taxon>Ecdysozoa</taxon>
        <taxon>Arthropoda</taxon>
        <taxon>Hexapoda</taxon>
        <taxon>Insecta</taxon>
        <taxon>Pterygota</taxon>
        <taxon>Neoptera</taxon>
        <taxon>Endopterygota</taxon>
        <taxon>Hymenoptera</taxon>
        <taxon>Apocrita</taxon>
        <taxon>Aculeata</taxon>
        <taxon>Formicoidea</taxon>
        <taxon>Formicidae</taxon>
        <taxon>Myrmicinae</taxon>
        <taxon>Cyphomyrmex</taxon>
    </lineage>
</organism>
<sequence>MSHNQSVYNFLKELKICLRELSVVNDTLETLGSPNENHRMRNWIFRIINGCIVFVFYSLIVSVFHYNNYHQLPIDSKIISNVKFIFYILALHSYPLCVNILSALICGTVLGYTSSRFHQVNDRLRVLYSDLFENHADYRYRKQNKSILVRECISGAKDRKQSTWILM</sequence>
<proteinExistence type="predicted"/>
<dbReference type="EMBL" id="KQ977545">
    <property type="protein sequence ID" value="KYN02044.1"/>
    <property type="molecule type" value="Genomic_DNA"/>
</dbReference>
<name>A0A151II20_9HYME</name>
<reference evidence="1 2" key="1">
    <citation type="submission" date="2016-03" db="EMBL/GenBank/DDBJ databases">
        <title>Cyphomyrmex costatus WGS genome.</title>
        <authorList>
            <person name="Nygaard S."/>
            <person name="Hu H."/>
            <person name="Boomsma J."/>
            <person name="Zhang G."/>
        </authorList>
    </citation>
    <scope>NUCLEOTIDE SEQUENCE [LARGE SCALE GENOMIC DNA]</scope>
    <source>
        <strain evidence="1">MS0001</strain>
        <tissue evidence="1">Whole body</tissue>
    </source>
</reference>
<evidence type="ECO:0000313" key="2">
    <source>
        <dbReference type="Proteomes" id="UP000078542"/>
    </source>
</evidence>
<gene>
    <name evidence="1" type="ORF">ALC62_07158</name>
</gene>
<keyword evidence="2" id="KW-1185">Reference proteome</keyword>
<protein>
    <submittedName>
        <fullName evidence="1">Uncharacterized protein</fullName>
    </submittedName>
</protein>
<dbReference type="AlphaFoldDB" id="A0A151II20"/>
<evidence type="ECO:0000313" key="1">
    <source>
        <dbReference type="EMBL" id="KYN02044.1"/>
    </source>
</evidence>